<dbReference type="OrthoDB" id="9807547at2"/>
<dbReference type="RefSeq" id="WP_149816445.1">
    <property type="nucleotide sequence ID" value="NZ_VUOA01000017.1"/>
</dbReference>
<evidence type="ECO:0000313" key="2">
    <source>
        <dbReference type="EMBL" id="KAA2237834.1"/>
    </source>
</evidence>
<dbReference type="Pfam" id="PF00027">
    <property type="entry name" value="cNMP_binding"/>
    <property type="match status" value="1"/>
</dbReference>
<dbReference type="Gene3D" id="2.60.120.10">
    <property type="entry name" value="Jelly Rolls"/>
    <property type="match status" value="1"/>
</dbReference>
<name>A0A5B2VFS9_9HYPH</name>
<dbReference type="Proteomes" id="UP000323142">
    <property type="component" value="Unassembled WGS sequence"/>
</dbReference>
<dbReference type="SUPFAM" id="SSF51206">
    <property type="entry name" value="cAMP-binding domain-like"/>
    <property type="match status" value="1"/>
</dbReference>
<dbReference type="AlphaFoldDB" id="A0A5B2VFS9"/>
<dbReference type="InterPro" id="IPR018490">
    <property type="entry name" value="cNMP-bd_dom_sf"/>
</dbReference>
<gene>
    <name evidence="2" type="ORF">F0L46_07500</name>
</gene>
<dbReference type="EMBL" id="VUOA01000017">
    <property type="protein sequence ID" value="KAA2237834.1"/>
    <property type="molecule type" value="Genomic_DNA"/>
</dbReference>
<keyword evidence="3" id="KW-1185">Reference proteome</keyword>
<feature type="domain" description="Cyclic nucleotide-binding" evidence="1">
    <location>
        <begin position="15"/>
        <end position="131"/>
    </location>
</feature>
<dbReference type="InterPro" id="IPR050397">
    <property type="entry name" value="Env_Response_Regulators"/>
</dbReference>
<dbReference type="SMART" id="SM00100">
    <property type="entry name" value="cNMP"/>
    <property type="match status" value="1"/>
</dbReference>
<dbReference type="InterPro" id="IPR000595">
    <property type="entry name" value="cNMP-bd_dom"/>
</dbReference>
<evidence type="ECO:0000259" key="1">
    <source>
        <dbReference type="PROSITE" id="PS50042"/>
    </source>
</evidence>
<dbReference type="PANTHER" id="PTHR24567:SF68">
    <property type="entry name" value="DNA-BINDING TRANSCRIPTIONAL DUAL REGULATOR CRP"/>
    <property type="match status" value="1"/>
</dbReference>
<reference evidence="2 3" key="2">
    <citation type="submission" date="2019-09" db="EMBL/GenBank/DDBJ databases">
        <authorList>
            <person name="Jin C."/>
        </authorList>
    </citation>
    <scope>NUCLEOTIDE SEQUENCE [LARGE SCALE GENOMIC DNA]</scope>
    <source>
        <strain evidence="2 3">BN140002</strain>
    </source>
</reference>
<dbReference type="PANTHER" id="PTHR24567">
    <property type="entry name" value="CRP FAMILY TRANSCRIPTIONAL REGULATORY PROTEIN"/>
    <property type="match status" value="1"/>
</dbReference>
<dbReference type="InterPro" id="IPR014710">
    <property type="entry name" value="RmlC-like_jellyroll"/>
</dbReference>
<dbReference type="PROSITE" id="PS50042">
    <property type="entry name" value="CNMP_BINDING_3"/>
    <property type="match status" value="1"/>
</dbReference>
<comment type="caution">
    <text evidence="2">The sequence shown here is derived from an EMBL/GenBank/DDBJ whole genome shotgun (WGS) entry which is preliminary data.</text>
</comment>
<protein>
    <submittedName>
        <fullName evidence="2">Crp/Fnr family transcriptional regulator</fullName>
    </submittedName>
</protein>
<dbReference type="GO" id="GO:0003700">
    <property type="term" value="F:DNA-binding transcription factor activity"/>
    <property type="evidence" value="ECO:0007669"/>
    <property type="project" value="TreeGrafter"/>
</dbReference>
<dbReference type="CDD" id="cd00038">
    <property type="entry name" value="CAP_ED"/>
    <property type="match status" value="1"/>
</dbReference>
<dbReference type="GO" id="GO:0005829">
    <property type="term" value="C:cytosol"/>
    <property type="evidence" value="ECO:0007669"/>
    <property type="project" value="TreeGrafter"/>
</dbReference>
<organism evidence="2 3">
    <name type="scientific">Salinarimonas soli</name>
    <dbReference type="NCBI Taxonomy" id="1638099"/>
    <lineage>
        <taxon>Bacteria</taxon>
        <taxon>Pseudomonadati</taxon>
        <taxon>Pseudomonadota</taxon>
        <taxon>Alphaproteobacteria</taxon>
        <taxon>Hyphomicrobiales</taxon>
        <taxon>Salinarimonadaceae</taxon>
        <taxon>Salinarimonas</taxon>
    </lineage>
</organism>
<evidence type="ECO:0000313" key="3">
    <source>
        <dbReference type="Proteomes" id="UP000323142"/>
    </source>
</evidence>
<sequence>MALGDDITLLSRAPLLSLLDEEALRLLAFAADRRNLHAGEVLFHRGDPTDGGYVVVEGALALHARPGEPAFVAGPGDLVGRTALFTSMRRPATATAQSATSVLHVSASLMRRMLEEFPQAASRMHAVVAAELTATVEGLARVRERLVAMDAAS</sequence>
<proteinExistence type="predicted"/>
<accession>A0A5B2VFS9</accession>
<reference evidence="2 3" key="1">
    <citation type="submission" date="2019-09" db="EMBL/GenBank/DDBJ databases">
        <title>Salinarimonas rosea gen. nov., sp. nov., a new member of the a-2 subgroup of the Proteobacteria.</title>
        <authorList>
            <person name="Liu J."/>
        </authorList>
    </citation>
    <scope>NUCLEOTIDE SEQUENCE [LARGE SCALE GENOMIC DNA]</scope>
    <source>
        <strain evidence="2 3">BN140002</strain>
    </source>
</reference>